<evidence type="ECO:0000256" key="1">
    <source>
        <dbReference type="ARBA" id="ARBA00022722"/>
    </source>
</evidence>
<sequence>MAEERSGQPFAAHPSTGDTSALNENISDSNTVVSISKLKLLVDDDVYAALRRHILAKGQGRRPNLPPITELTNGLLMQLDLLRKETNATYGELKSWMSKLLPGTQDVSESKIKHRVSAILKAIPCEIDVAAYLKEKFSFKSDLPCILQSLGLDSEIIHDPDEYLNDPQDDVSNEVVILLSQFMTKNNKSPIFLRKWLCKLSRACQKLSESKLKTQINKTVTRHKYLVKNQKSKSIELNAFLRHPFLNEERPQEVSQADVQVVSCKYCKEAETVKEQLKKELSFLRQENAKALELNNKLEAELTLTKNILKDFQKDKTDMSDELHNLKSELKVITPLKNTVKTLENKLDELQNTKLYYRRNVDLKASNEELQNKVETLEEQVTKKQEESMSAKKKVKQEQDLKHKYKKMVQSLVDEKEACLHLLNSEAMEEEITLNLKQKVNKCTMYADNVRLLYMTLQADAAVKEIRKQESQIEESSGKLGRGSHGTFKHWNDDETSASRLIRTASDVFGPRGDEKSGCREEWLAFCDTFSIKSIYTSYRSNRFNNLFENSVALLFHRTHSLQFLEDFVSHFNRKLESISYDLQDKRLMSIITALGLLSTYLTTPYWTLMNSLTPYGQFNAHVQSMKTALERWSSGDFKLSQLRTEEPVFGEAFSISSDVALTFLKSNLCDEVLCTGIFKAICEQFIEVLNRQLNDFLPGGVYGDVLPSDIQELLDTCPLTNLTGERLFGDLDYDMSKRRSASTYLRSTINIWKHNTPSKFLEKKTPDCLKETMSAGRKHGKGLKRKHDASVKAVREKTKARIIENERRKREKENQNKERQLHLLNELLDQGGLAQTKEDLEKLRNEPNALQKLKIQLRFRKYYMNAKNIRLTGNFRTLFDRLCSHLDVEFDEDFFEPSRKDAEESSESEEENMIDFETT</sequence>
<dbReference type="GO" id="GO:0000175">
    <property type="term" value="F:3'-5'-RNA exonuclease activity"/>
    <property type="evidence" value="ECO:0007669"/>
    <property type="project" value="InterPro"/>
</dbReference>
<name>A0AAV4FP25_9GAST</name>
<accession>A0AAV4FP25</accession>
<feature type="region of interest" description="Disordered" evidence="3">
    <location>
        <begin position="1"/>
        <end position="24"/>
    </location>
</feature>
<feature type="coiled-coil region" evidence="2">
    <location>
        <begin position="267"/>
        <end position="394"/>
    </location>
</feature>
<dbReference type="AlphaFoldDB" id="A0AAV4FP25"/>
<feature type="coiled-coil region" evidence="2">
    <location>
        <begin position="796"/>
        <end position="854"/>
    </location>
</feature>
<comment type="caution">
    <text evidence="4">The sequence shown here is derived from an EMBL/GenBank/DDBJ whole genome shotgun (WGS) entry which is preliminary data.</text>
</comment>
<evidence type="ECO:0000313" key="4">
    <source>
        <dbReference type="EMBL" id="GFR74711.1"/>
    </source>
</evidence>
<keyword evidence="2" id="KW-0175">Coiled coil</keyword>
<evidence type="ECO:0000256" key="3">
    <source>
        <dbReference type="SAM" id="MobiDB-lite"/>
    </source>
</evidence>
<gene>
    <name evidence="4" type="ORF">ElyMa_000436500</name>
</gene>
<dbReference type="EMBL" id="BMAT01000859">
    <property type="protein sequence ID" value="GFR74711.1"/>
    <property type="molecule type" value="Genomic_DNA"/>
</dbReference>
<evidence type="ECO:0000313" key="5">
    <source>
        <dbReference type="Proteomes" id="UP000762676"/>
    </source>
</evidence>
<keyword evidence="5" id="KW-1185">Reference proteome</keyword>
<evidence type="ECO:0000256" key="2">
    <source>
        <dbReference type="SAM" id="Coils"/>
    </source>
</evidence>
<dbReference type="PANTHER" id="PTHR11046">
    <property type="entry name" value="OLIGORIBONUCLEASE, MITOCHONDRIAL"/>
    <property type="match status" value="1"/>
</dbReference>
<dbReference type="PANTHER" id="PTHR11046:SF25">
    <property type="match status" value="1"/>
</dbReference>
<keyword evidence="1" id="KW-0378">Hydrolase</keyword>
<protein>
    <submittedName>
        <fullName evidence="4">Uncharacterized protein</fullName>
    </submittedName>
</protein>
<dbReference type="Proteomes" id="UP000762676">
    <property type="component" value="Unassembled WGS sequence"/>
</dbReference>
<dbReference type="InterPro" id="IPR022894">
    <property type="entry name" value="Oligoribonuclease"/>
</dbReference>
<proteinExistence type="predicted"/>
<reference evidence="4 5" key="1">
    <citation type="journal article" date="2021" name="Elife">
        <title>Chloroplast acquisition without the gene transfer in kleptoplastic sea slugs, Plakobranchus ocellatus.</title>
        <authorList>
            <person name="Maeda T."/>
            <person name="Takahashi S."/>
            <person name="Yoshida T."/>
            <person name="Shimamura S."/>
            <person name="Takaki Y."/>
            <person name="Nagai Y."/>
            <person name="Toyoda A."/>
            <person name="Suzuki Y."/>
            <person name="Arimoto A."/>
            <person name="Ishii H."/>
            <person name="Satoh N."/>
            <person name="Nishiyama T."/>
            <person name="Hasebe M."/>
            <person name="Maruyama T."/>
            <person name="Minagawa J."/>
            <person name="Obokata J."/>
            <person name="Shigenobu S."/>
        </authorList>
    </citation>
    <scope>NUCLEOTIDE SEQUENCE [LARGE SCALE GENOMIC DNA]</scope>
</reference>
<organism evidence="4 5">
    <name type="scientific">Elysia marginata</name>
    <dbReference type="NCBI Taxonomy" id="1093978"/>
    <lineage>
        <taxon>Eukaryota</taxon>
        <taxon>Metazoa</taxon>
        <taxon>Spiralia</taxon>
        <taxon>Lophotrochozoa</taxon>
        <taxon>Mollusca</taxon>
        <taxon>Gastropoda</taxon>
        <taxon>Heterobranchia</taxon>
        <taxon>Euthyneura</taxon>
        <taxon>Panpulmonata</taxon>
        <taxon>Sacoglossa</taxon>
        <taxon>Placobranchoidea</taxon>
        <taxon>Plakobranchidae</taxon>
        <taxon>Elysia</taxon>
    </lineage>
</organism>
<feature type="compositionally biased region" description="Acidic residues" evidence="3">
    <location>
        <begin position="905"/>
        <end position="920"/>
    </location>
</feature>
<keyword evidence="1" id="KW-0540">Nuclease</keyword>
<feature type="region of interest" description="Disordered" evidence="3">
    <location>
        <begin position="897"/>
        <end position="920"/>
    </location>
</feature>